<dbReference type="EMBL" id="JANJYI010000009">
    <property type="protein sequence ID" value="KAK2634410.1"/>
    <property type="molecule type" value="Genomic_DNA"/>
</dbReference>
<name>A0AAD9WLG8_9ROSI</name>
<dbReference type="Gene3D" id="3.80.10.10">
    <property type="entry name" value="Ribonuclease Inhibitor"/>
    <property type="match status" value="7"/>
</dbReference>
<dbReference type="SUPFAM" id="SSF52058">
    <property type="entry name" value="L domain-like"/>
    <property type="match status" value="3"/>
</dbReference>
<keyword evidence="1" id="KW-0433">Leucine-rich repeat</keyword>
<evidence type="ECO:0000256" key="5">
    <source>
        <dbReference type="SAM" id="Phobius"/>
    </source>
</evidence>
<evidence type="ECO:0000256" key="3">
    <source>
        <dbReference type="ARBA" id="ARBA00022741"/>
    </source>
</evidence>
<keyword evidence="2" id="KW-0677">Repeat</keyword>
<sequence length="1249" mass="141450">MPDENRGKETNSPQRCVNLPTSVEVPIISDSSHLMPDENRGTETNSPQRYVNLPTTVEVPIISEPPAHTASTYHMMILLKFKHICALLTGLVTQRELVIAIPSKDNLIMLHWFYWFVLSSSLIMPVGEAFLSAFLQVLFDRLASREFIDLLRGRRYDDLLEKLKITLLTVTALLNDAEERQFYSPAVEKWLHMAKDALYDAEDVLDDLATEALKSKLETNNTNQVNQWRLSSPFSRGFDFKLNKIIEKLEFIAKYKDILGLNDDVKGRSFFQPSVHNNSLYVMHGLMKDLAHFVTGDFSFQLEDKLMDDDDQNTIFDKARHSSYLRSRREMLTKFEVFSGAERLRTFLPLDPTGEIGASYLANEVPCELLPKLKNLRVLSFSACRITELPDSIGALKHLRYVDLSRTAIKRLPESTGTLYNLQTLILLECYSLCELPMEMGKLTCLRHLRISETRLREMPPRMYRLKNLQTLSHFVVGKDSGSGIRDLRDMKQLQGSLLISGLQNVISFIDAVEANLKDKKGLSQLVFQWNNSFDDSMNEKDEEEVYKVSKPNRSQDLTNSKRFPSFREAMRANRQESVEFKSGQSGNLDDSRNEKVEMEVFEMLQPHENIKELLVKDYGGTRFPSWIGSPLFCNMLVLELSNCGKCQILPPLGQLPSLKDLTVEGMEGIKSVGAEFYGDMSSSSLPFPSLETLKFENMSQWEVWYSSEVEALECFLRLQNIEICNCPKLRRFSHRFPSLKIMIINGCQRLDALPRVLTHDSIEQGREFPCLRELSVSGCHNLMELPSLFPSLTTLEIDGCQDLEVLPKLPSIVNIELNKCESKLLQSIFGSASLTYMRICKISNLECLVEGYLKHFTFLEELQISHLGELATLSYEIGLQSLLSLKLLEISGCSFLKELPQNLYKLSSLKVLRIWNCPSLVTFPVTGLPSTLMCLEIKSCDALQLLPVWMMHDSHMNERNTFSLEYLIIEGCPSLISLPREDELSANATLKEIEIEDCENLLSLPEKMICNSTSLEILKVSGCHCIESFPRGAFQLPMPTIISSTVLELKELVISNCRNLQLLPEGLHNLALLVHLEIDGCPLLQSFPEPGLAASMLKSIRLSNCQNLNCLPNRMYSLTSLQELSINGCSSIVSFPDGGLPAYLISLSILDCKNLKPSSEWALHRLTCLTEFSFGGCENLVSFPEGWLLPTSVSSLHLERLPNLKYLPKGLKNLINCLETLEIWECDSLKTLPEKQPSTMLSSILAAF</sequence>
<evidence type="ECO:0000313" key="9">
    <source>
        <dbReference type="EMBL" id="KAK2634410.1"/>
    </source>
</evidence>
<dbReference type="PANTHER" id="PTHR47186">
    <property type="entry name" value="LEUCINE-RICH REPEAT-CONTAINING PROTEIN 57"/>
    <property type="match status" value="1"/>
</dbReference>
<organism evidence="9 10">
    <name type="scientific">Dipteronia dyeriana</name>
    <dbReference type="NCBI Taxonomy" id="168575"/>
    <lineage>
        <taxon>Eukaryota</taxon>
        <taxon>Viridiplantae</taxon>
        <taxon>Streptophyta</taxon>
        <taxon>Embryophyta</taxon>
        <taxon>Tracheophyta</taxon>
        <taxon>Spermatophyta</taxon>
        <taxon>Magnoliopsida</taxon>
        <taxon>eudicotyledons</taxon>
        <taxon>Gunneridae</taxon>
        <taxon>Pentapetalae</taxon>
        <taxon>rosids</taxon>
        <taxon>malvids</taxon>
        <taxon>Sapindales</taxon>
        <taxon>Sapindaceae</taxon>
        <taxon>Hippocastanoideae</taxon>
        <taxon>Acereae</taxon>
        <taxon>Dipteronia</taxon>
    </lineage>
</organism>
<keyword evidence="5" id="KW-1133">Transmembrane helix</keyword>
<keyword evidence="5" id="KW-0812">Transmembrane</keyword>
<dbReference type="Pfam" id="PF23247">
    <property type="entry name" value="LRR_RPS2"/>
    <property type="match status" value="1"/>
</dbReference>
<dbReference type="Pfam" id="PF25019">
    <property type="entry name" value="LRR_R13L1-DRL21"/>
    <property type="match status" value="2"/>
</dbReference>
<dbReference type="InterPro" id="IPR032675">
    <property type="entry name" value="LRR_dom_sf"/>
</dbReference>
<keyword evidence="3" id="KW-0547">Nucleotide-binding</keyword>
<dbReference type="Pfam" id="PF18052">
    <property type="entry name" value="Rx_N"/>
    <property type="match status" value="1"/>
</dbReference>
<dbReference type="SMART" id="SM00369">
    <property type="entry name" value="LRR_TYP"/>
    <property type="match status" value="3"/>
</dbReference>
<dbReference type="Proteomes" id="UP001280121">
    <property type="component" value="Unassembled WGS sequence"/>
</dbReference>
<dbReference type="InterPro" id="IPR003591">
    <property type="entry name" value="Leu-rich_rpt_typical-subtyp"/>
</dbReference>
<evidence type="ECO:0000256" key="2">
    <source>
        <dbReference type="ARBA" id="ARBA00022737"/>
    </source>
</evidence>
<evidence type="ECO:0000256" key="1">
    <source>
        <dbReference type="ARBA" id="ARBA00022614"/>
    </source>
</evidence>
<gene>
    <name evidence="9" type="ORF">Ddye_029202</name>
</gene>
<keyword evidence="5" id="KW-0472">Membrane</keyword>
<feature type="domain" description="R13L1/DRL21-like LRR repeat region" evidence="8">
    <location>
        <begin position="587"/>
        <end position="667"/>
    </location>
</feature>
<dbReference type="InterPro" id="IPR057135">
    <property type="entry name" value="At4g27190-like_LRR"/>
</dbReference>
<dbReference type="InterPro" id="IPR041118">
    <property type="entry name" value="Rx_N"/>
</dbReference>
<evidence type="ECO:0000256" key="4">
    <source>
        <dbReference type="ARBA" id="ARBA00022821"/>
    </source>
</evidence>
<protein>
    <recommendedName>
        <fullName evidence="11">Rx N-terminal domain-containing protein</fullName>
    </recommendedName>
</protein>
<dbReference type="InterPro" id="IPR056789">
    <property type="entry name" value="LRR_R13L1-DRL21"/>
</dbReference>
<evidence type="ECO:0000259" key="7">
    <source>
        <dbReference type="Pfam" id="PF23247"/>
    </source>
</evidence>
<keyword evidence="4" id="KW-0611">Plant defense</keyword>
<dbReference type="GO" id="GO:0006952">
    <property type="term" value="P:defense response"/>
    <property type="evidence" value="ECO:0007669"/>
    <property type="project" value="UniProtKB-KW"/>
</dbReference>
<evidence type="ECO:0000259" key="6">
    <source>
        <dbReference type="Pfam" id="PF18052"/>
    </source>
</evidence>
<feature type="transmembrane region" description="Helical" evidence="5">
    <location>
        <begin position="112"/>
        <end position="139"/>
    </location>
</feature>
<proteinExistence type="predicted"/>
<dbReference type="PANTHER" id="PTHR47186:SF18">
    <property type="entry name" value="RX N-TERMINAL DOMAIN-CONTAINING PROTEIN"/>
    <property type="match status" value="1"/>
</dbReference>
<accession>A0AAD9WLG8</accession>
<comment type="caution">
    <text evidence="9">The sequence shown here is derived from an EMBL/GenBank/DDBJ whole genome shotgun (WGS) entry which is preliminary data.</text>
</comment>
<dbReference type="Gene3D" id="1.20.5.4130">
    <property type="match status" value="1"/>
</dbReference>
<evidence type="ECO:0000313" key="10">
    <source>
        <dbReference type="Proteomes" id="UP001280121"/>
    </source>
</evidence>
<keyword evidence="10" id="KW-1185">Reference proteome</keyword>
<reference evidence="9" key="1">
    <citation type="journal article" date="2023" name="Plant J.">
        <title>Genome sequences and population genomics provide insights into the demographic history, inbreeding, and mutation load of two 'living fossil' tree species of Dipteronia.</title>
        <authorList>
            <person name="Feng Y."/>
            <person name="Comes H.P."/>
            <person name="Chen J."/>
            <person name="Zhu S."/>
            <person name="Lu R."/>
            <person name="Zhang X."/>
            <person name="Li P."/>
            <person name="Qiu J."/>
            <person name="Olsen K.M."/>
            <person name="Qiu Y."/>
        </authorList>
    </citation>
    <scope>NUCLEOTIDE SEQUENCE</scope>
    <source>
        <strain evidence="9">KIB01</strain>
    </source>
</reference>
<dbReference type="GO" id="GO:0000166">
    <property type="term" value="F:nucleotide binding"/>
    <property type="evidence" value="ECO:0007669"/>
    <property type="project" value="UniProtKB-KW"/>
</dbReference>
<dbReference type="AlphaFoldDB" id="A0AAD9WLG8"/>
<evidence type="ECO:0000259" key="8">
    <source>
        <dbReference type="Pfam" id="PF25019"/>
    </source>
</evidence>
<feature type="domain" description="Disease resistance N-terminal" evidence="6">
    <location>
        <begin position="130"/>
        <end position="222"/>
    </location>
</feature>
<evidence type="ECO:0008006" key="11">
    <source>
        <dbReference type="Google" id="ProtNLM"/>
    </source>
</evidence>
<feature type="domain" description="R13L1/DRL21-like LRR repeat region" evidence="8">
    <location>
        <begin position="485"/>
        <end position="553"/>
    </location>
</feature>
<feature type="domain" description="Disease resistance protein At4g27190-like leucine-rich repeats" evidence="7">
    <location>
        <begin position="767"/>
        <end position="894"/>
    </location>
</feature>